<organism evidence="7 8">
    <name type="scientific">Frondihabitans australicus</name>
    <dbReference type="NCBI Taxonomy" id="386892"/>
    <lineage>
        <taxon>Bacteria</taxon>
        <taxon>Bacillati</taxon>
        <taxon>Actinomycetota</taxon>
        <taxon>Actinomycetes</taxon>
        <taxon>Micrococcales</taxon>
        <taxon>Microbacteriaceae</taxon>
        <taxon>Frondihabitans</taxon>
    </lineage>
</organism>
<feature type="transmembrane region" description="Helical" evidence="5">
    <location>
        <begin position="21"/>
        <end position="42"/>
    </location>
</feature>
<dbReference type="InterPro" id="IPR007016">
    <property type="entry name" value="O-antigen_ligase-rel_domated"/>
</dbReference>
<keyword evidence="7" id="KW-0436">Ligase</keyword>
<comment type="caution">
    <text evidence="7">The sequence shown here is derived from an EMBL/GenBank/DDBJ whole genome shotgun (WGS) entry which is preliminary data.</text>
</comment>
<feature type="transmembrane region" description="Helical" evidence="5">
    <location>
        <begin position="260"/>
        <end position="279"/>
    </location>
</feature>
<dbReference type="GO" id="GO:0016020">
    <property type="term" value="C:membrane"/>
    <property type="evidence" value="ECO:0007669"/>
    <property type="project" value="UniProtKB-SubCell"/>
</dbReference>
<evidence type="ECO:0000256" key="5">
    <source>
        <dbReference type="SAM" id="Phobius"/>
    </source>
</evidence>
<dbReference type="Pfam" id="PF04932">
    <property type="entry name" value="Wzy_C"/>
    <property type="match status" value="1"/>
</dbReference>
<keyword evidence="3 5" id="KW-1133">Transmembrane helix</keyword>
<name>A0A495IBF2_9MICO</name>
<evidence type="ECO:0000313" key="7">
    <source>
        <dbReference type="EMBL" id="RKR73252.1"/>
    </source>
</evidence>
<keyword evidence="2 5" id="KW-0812">Transmembrane</keyword>
<feature type="transmembrane region" description="Helical" evidence="5">
    <location>
        <begin position="54"/>
        <end position="72"/>
    </location>
</feature>
<evidence type="ECO:0000256" key="4">
    <source>
        <dbReference type="ARBA" id="ARBA00023136"/>
    </source>
</evidence>
<feature type="transmembrane region" description="Helical" evidence="5">
    <location>
        <begin position="349"/>
        <end position="369"/>
    </location>
</feature>
<evidence type="ECO:0000256" key="2">
    <source>
        <dbReference type="ARBA" id="ARBA00022692"/>
    </source>
</evidence>
<gene>
    <name evidence="7" type="ORF">C8E83_0342</name>
</gene>
<evidence type="ECO:0000313" key="8">
    <source>
        <dbReference type="Proteomes" id="UP000280008"/>
    </source>
</evidence>
<keyword evidence="4 5" id="KW-0472">Membrane</keyword>
<dbReference type="InterPro" id="IPR051533">
    <property type="entry name" value="WaaL-like"/>
</dbReference>
<sequence>MGRVSTPGDQRDPLRRYLSAWIGFSAGGQFSQVLAVAILLYALGIHTVRALVDWPGSIGILATLVALAALSLFGARHRIEWHGILPLSLIALFGYTTASVFWSQYTWVSIGGVMYALSFAFLGMYLALGRDLVQVIRATGDALRILLTVSFSLEIFSGLLIDQPITFLGIQGNLAAGGPIQGVGGTRNFLGFLAALGLVTFAVEWFTRSITQGIAIASGIVALLCLVFASSPVTSIAVLVLVVAAIALRALRRAPAERKPILQGVLLALCIVGGGLAWFTRDRLLVAIGATGDLRVRLELWTTIRLFITQHPITGWGFTGPWQTNVFPFSEITVDGRPSETGLGAFFDTWFQIGVIGLLILLAAGALAFFRSWLTASDHPIVAYVWPALVLLLIAVTASAESYLLAESNLMLFVAIATISARKRSWRLRLPHFDRPTSDLPTAG</sequence>
<feature type="transmembrane region" description="Helical" evidence="5">
    <location>
        <begin position="84"/>
        <end position="102"/>
    </location>
</feature>
<keyword evidence="8" id="KW-1185">Reference proteome</keyword>
<feature type="transmembrane region" description="Helical" evidence="5">
    <location>
        <begin position="108"/>
        <end position="128"/>
    </location>
</feature>
<feature type="domain" description="O-antigen ligase-related" evidence="6">
    <location>
        <begin position="220"/>
        <end position="362"/>
    </location>
</feature>
<accession>A0A495IBF2</accession>
<feature type="transmembrane region" description="Helical" evidence="5">
    <location>
        <begin position="219"/>
        <end position="248"/>
    </location>
</feature>
<protein>
    <submittedName>
        <fullName evidence="7">O-antigen ligase</fullName>
    </submittedName>
</protein>
<reference evidence="7 8" key="1">
    <citation type="submission" date="2018-10" db="EMBL/GenBank/DDBJ databases">
        <title>Sequencing the genomes of 1000 actinobacteria strains.</title>
        <authorList>
            <person name="Klenk H.-P."/>
        </authorList>
    </citation>
    <scope>NUCLEOTIDE SEQUENCE [LARGE SCALE GENOMIC DNA]</scope>
    <source>
        <strain evidence="7 8">DSM 17894</strain>
    </source>
</reference>
<comment type="subcellular location">
    <subcellularLocation>
        <location evidence="1">Membrane</location>
        <topology evidence="1">Multi-pass membrane protein</topology>
    </subcellularLocation>
</comment>
<dbReference type="PANTHER" id="PTHR37422:SF13">
    <property type="entry name" value="LIPOPOLYSACCHARIDE BIOSYNTHESIS PROTEIN PA4999-RELATED"/>
    <property type="match status" value="1"/>
</dbReference>
<evidence type="ECO:0000259" key="6">
    <source>
        <dbReference type="Pfam" id="PF04932"/>
    </source>
</evidence>
<dbReference type="EMBL" id="RBKS01000001">
    <property type="protein sequence ID" value="RKR73252.1"/>
    <property type="molecule type" value="Genomic_DNA"/>
</dbReference>
<proteinExistence type="predicted"/>
<evidence type="ECO:0000256" key="3">
    <source>
        <dbReference type="ARBA" id="ARBA00022989"/>
    </source>
</evidence>
<evidence type="ECO:0000256" key="1">
    <source>
        <dbReference type="ARBA" id="ARBA00004141"/>
    </source>
</evidence>
<dbReference type="GO" id="GO:0016874">
    <property type="term" value="F:ligase activity"/>
    <property type="evidence" value="ECO:0007669"/>
    <property type="project" value="UniProtKB-KW"/>
</dbReference>
<feature type="transmembrane region" description="Helical" evidence="5">
    <location>
        <begin position="381"/>
        <end position="398"/>
    </location>
</feature>
<dbReference type="PANTHER" id="PTHR37422">
    <property type="entry name" value="TEICHURONIC ACID BIOSYNTHESIS PROTEIN TUAE"/>
    <property type="match status" value="1"/>
</dbReference>
<feature type="transmembrane region" description="Helical" evidence="5">
    <location>
        <begin position="189"/>
        <end position="207"/>
    </location>
</feature>
<dbReference type="Proteomes" id="UP000280008">
    <property type="component" value="Unassembled WGS sequence"/>
</dbReference>
<dbReference type="AlphaFoldDB" id="A0A495IBF2"/>